<sequence length="72" mass="7732">MSKACGSYWPTWPRAAIIVVAGVSCWPYWTSVRMAIVTLCTPASACVLLARTVKLISRPRQPLAAGAPTTAR</sequence>
<reference evidence="2" key="1">
    <citation type="submission" date="2018-01" db="EMBL/GenBank/DDBJ databases">
        <title>An insight into the sialome of Amazonian anophelines.</title>
        <authorList>
            <person name="Ribeiro J.M."/>
            <person name="Scarpassa V."/>
            <person name="Calvo E."/>
        </authorList>
    </citation>
    <scope>NUCLEOTIDE SEQUENCE</scope>
    <source>
        <tissue evidence="2">Salivary glands</tissue>
    </source>
</reference>
<dbReference type="EMBL" id="GGFM01010343">
    <property type="protein sequence ID" value="MBW31094.1"/>
    <property type="molecule type" value="Transcribed_RNA"/>
</dbReference>
<proteinExistence type="predicted"/>
<organism evidence="2">
    <name type="scientific">Anopheles braziliensis</name>
    <dbReference type="NCBI Taxonomy" id="58242"/>
    <lineage>
        <taxon>Eukaryota</taxon>
        <taxon>Metazoa</taxon>
        <taxon>Ecdysozoa</taxon>
        <taxon>Arthropoda</taxon>
        <taxon>Hexapoda</taxon>
        <taxon>Insecta</taxon>
        <taxon>Pterygota</taxon>
        <taxon>Neoptera</taxon>
        <taxon>Endopterygota</taxon>
        <taxon>Diptera</taxon>
        <taxon>Nematocera</taxon>
        <taxon>Culicoidea</taxon>
        <taxon>Culicidae</taxon>
        <taxon>Anophelinae</taxon>
        <taxon>Anopheles</taxon>
    </lineage>
</organism>
<dbReference type="PROSITE" id="PS51257">
    <property type="entry name" value="PROKAR_LIPOPROTEIN"/>
    <property type="match status" value="1"/>
</dbReference>
<protein>
    <submittedName>
        <fullName evidence="2">Putative secreted peptide</fullName>
    </submittedName>
</protein>
<feature type="transmembrane region" description="Helical" evidence="1">
    <location>
        <begin position="12"/>
        <end position="29"/>
    </location>
</feature>
<keyword evidence="1" id="KW-1133">Transmembrane helix</keyword>
<evidence type="ECO:0000256" key="1">
    <source>
        <dbReference type="SAM" id="Phobius"/>
    </source>
</evidence>
<keyword evidence="1" id="KW-0812">Transmembrane</keyword>
<name>A0A2M3ZRA8_9DIPT</name>
<evidence type="ECO:0000313" key="2">
    <source>
        <dbReference type="EMBL" id="MBW31094.1"/>
    </source>
</evidence>
<keyword evidence="1" id="KW-0472">Membrane</keyword>
<dbReference type="AlphaFoldDB" id="A0A2M3ZRA8"/>
<accession>A0A2M3ZRA8</accession>